<feature type="compositionally biased region" description="Low complexity" evidence="6">
    <location>
        <begin position="478"/>
        <end position="525"/>
    </location>
</feature>
<feature type="compositionally biased region" description="Polar residues" evidence="6">
    <location>
        <begin position="1017"/>
        <end position="1049"/>
    </location>
</feature>
<evidence type="ECO:0000313" key="9">
    <source>
        <dbReference type="EMBL" id="KAB5563793.1"/>
    </source>
</evidence>
<dbReference type="InterPro" id="IPR036529">
    <property type="entry name" value="KIX_dom_sf"/>
</dbReference>
<feature type="compositionally biased region" description="Low complexity" evidence="6">
    <location>
        <begin position="1002"/>
        <end position="1015"/>
    </location>
</feature>
<dbReference type="Gene3D" id="1.10.246.20">
    <property type="entry name" value="Coactivator CBP, KIX domain"/>
    <property type="match status" value="1"/>
</dbReference>
<feature type="compositionally biased region" description="Polar residues" evidence="6">
    <location>
        <begin position="169"/>
        <end position="218"/>
    </location>
</feature>
<evidence type="ECO:0000256" key="3">
    <source>
        <dbReference type="ARBA" id="ARBA00023163"/>
    </source>
</evidence>
<comment type="caution">
    <text evidence="9">The sequence shown here is derived from an EMBL/GenBank/DDBJ whole genome shotgun (WGS) entry which is preliminary data.</text>
</comment>
<feature type="coiled-coil region" evidence="5">
    <location>
        <begin position="397"/>
        <end position="428"/>
    </location>
</feature>
<evidence type="ECO:0000256" key="2">
    <source>
        <dbReference type="ARBA" id="ARBA00023015"/>
    </source>
</evidence>
<keyword evidence="5" id="KW-0175">Coiled coil</keyword>
<dbReference type="GO" id="GO:0005634">
    <property type="term" value="C:nucleus"/>
    <property type="evidence" value="ECO:0007669"/>
    <property type="project" value="UniProtKB-SubCell"/>
</dbReference>
<proteinExistence type="predicted"/>
<feature type="compositionally biased region" description="Low complexity" evidence="6">
    <location>
        <begin position="219"/>
        <end position="233"/>
    </location>
</feature>
<evidence type="ECO:0000256" key="1">
    <source>
        <dbReference type="ARBA" id="ARBA00004123"/>
    </source>
</evidence>
<name>A0A5N5NAZ7_9ROSI</name>
<feature type="domain" description="Mediator complex subunit 15 KIX" evidence="7">
    <location>
        <begin position="20"/>
        <end position="96"/>
    </location>
</feature>
<dbReference type="InterPro" id="IPR036546">
    <property type="entry name" value="MED15_KIX"/>
</dbReference>
<dbReference type="InterPro" id="IPR048386">
    <property type="entry name" value="Med15_C"/>
</dbReference>
<feature type="compositionally biased region" description="Low complexity" evidence="6">
    <location>
        <begin position="768"/>
        <end position="784"/>
    </location>
</feature>
<feature type="region of interest" description="Disordered" evidence="6">
    <location>
        <begin position="308"/>
        <end position="356"/>
    </location>
</feature>
<evidence type="ECO:0000256" key="6">
    <source>
        <dbReference type="SAM" id="MobiDB-lite"/>
    </source>
</evidence>
<feature type="compositionally biased region" description="Low complexity" evidence="6">
    <location>
        <begin position="816"/>
        <end position="833"/>
    </location>
</feature>
<feature type="region of interest" description="Disordered" evidence="6">
    <location>
        <begin position="989"/>
        <end position="1074"/>
    </location>
</feature>
<feature type="compositionally biased region" description="Polar residues" evidence="6">
    <location>
        <begin position="119"/>
        <end position="138"/>
    </location>
</feature>
<feature type="region of interest" description="Disordered" evidence="6">
    <location>
        <begin position="1232"/>
        <end position="1255"/>
    </location>
</feature>
<feature type="compositionally biased region" description="Pro residues" evidence="6">
    <location>
        <begin position="1056"/>
        <end position="1065"/>
    </location>
</feature>
<dbReference type="Pfam" id="PF21539">
    <property type="entry name" value="Med15_C"/>
    <property type="match status" value="1"/>
</dbReference>
<feature type="compositionally biased region" description="Low complexity" evidence="6">
    <location>
        <begin position="313"/>
        <end position="356"/>
    </location>
</feature>
<feature type="compositionally biased region" description="Low complexity" evidence="6">
    <location>
        <begin position="139"/>
        <end position="157"/>
    </location>
</feature>
<dbReference type="GO" id="GO:0031490">
    <property type="term" value="F:chromatin DNA binding"/>
    <property type="evidence" value="ECO:0007669"/>
    <property type="project" value="InterPro"/>
</dbReference>
<dbReference type="FunFam" id="1.10.246.20:FF:000003">
    <property type="entry name" value="Mediator of RNA polymerase II transcription subunit 15a"/>
    <property type="match status" value="1"/>
</dbReference>
<feature type="compositionally biased region" description="Low complexity" evidence="6">
    <location>
        <begin position="918"/>
        <end position="951"/>
    </location>
</feature>
<feature type="region of interest" description="Disordered" evidence="6">
    <location>
        <begin position="904"/>
        <end position="951"/>
    </location>
</feature>
<organism evidence="9 10">
    <name type="scientific">Salix brachista</name>
    <dbReference type="NCBI Taxonomy" id="2182728"/>
    <lineage>
        <taxon>Eukaryota</taxon>
        <taxon>Viridiplantae</taxon>
        <taxon>Streptophyta</taxon>
        <taxon>Embryophyta</taxon>
        <taxon>Tracheophyta</taxon>
        <taxon>Spermatophyta</taxon>
        <taxon>Magnoliopsida</taxon>
        <taxon>eudicotyledons</taxon>
        <taxon>Gunneridae</taxon>
        <taxon>Pentapetalae</taxon>
        <taxon>rosids</taxon>
        <taxon>fabids</taxon>
        <taxon>Malpighiales</taxon>
        <taxon>Salicaceae</taxon>
        <taxon>Saliceae</taxon>
        <taxon>Salix</taxon>
    </lineage>
</organism>
<dbReference type="GO" id="GO:0003713">
    <property type="term" value="F:transcription coactivator activity"/>
    <property type="evidence" value="ECO:0007669"/>
    <property type="project" value="InterPro"/>
</dbReference>
<feature type="domain" description="ARC105/Med15 mediator subunit C-terminal" evidence="8">
    <location>
        <begin position="1325"/>
        <end position="1395"/>
    </location>
</feature>
<accession>A0A5N5NAZ7</accession>
<dbReference type="Proteomes" id="UP000326939">
    <property type="component" value="Chromosome 3"/>
</dbReference>
<feature type="compositionally biased region" description="Low complexity" evidence="6">
    <location>
        <begin position="861"/>
        <end position="874"/>
    </location>
</feature>
<dbReference type="PANTHER" id="PTHR33137:SF4">
    <property type="entry name" value="MEDIATOR OF RNA POLYMERASE II TRANSCRIPTION SUBUNIT 15A-RELATED"/>
    <property type="match status" value="1"/>
</dbReference>
<comment type="subcellular location">
    <subcellularLocation>
        <location evidence="1">Nucleus</location>
    </subcellularLocation>
</comment>
<keyword evidence="2" id="KW-0805">Transcription regulation</keyword>
<keyword evidence="10" id="KW-1185">Reference proteome</keyword>
<dbReference type="EMBL" id="VDCV01000003">
    <property type="protein sequence ID" value="KAB5563793.1"/>
    <property type="molecule type" value="Genomic_DNA"/>
</dbReference>
<feature type="region of interest" description="Disordered" evidence="6">
    <location>
        <begin position="455"/>
        <end position="526"/>
    </location>
</feature>
<feature type="region of interest" description="Disordered" evidence="6">
    <location>
        <begin position="812"/>
        <end position="881"/>
    </location>
</feature>
<sequence length="1426" mass="156105">MDTNNWRPTAPGGEPVMDMGDWRTQLQPDSRQRIVNKIMDTLKRHLPFSGQEGLQELKKIAVRFEEKIYTAATNQSDYLRKISLKMLTMETKSQNTIPTTGNANKPLDPGASHSMPPQGHNQGQSLPIPLSANQPQPRQQLSQNMQNSMSSNGVQSSAGLQPAMPPVSGLTQVSTNSVGQNANMQSISGVSPNPVGNSIGQGIPSNMFANSQRQMSGRQQVPPQQQQQSQNSQYLYQQQQQLQQQQLQQQLLKQKIQQGNLPHSLVQSHIQQQQQQQKQNLLQPHLLQPSQQSGLQTSSVMQPSMMQTVSGLQQNQPSSAQQSSQPMHQQHPQPLLRQQQQTQQASGIHQQQTQMMQQPLLPSQQQLMGQQSNTTNMSQNQLIGQQNIVGDLQQRQQQQQQQRLLGQQNNLQNLQQQQQQQLMAQQNNLSSMHQQQLGPQSNVAGLQQQQLLGAQSGNSSMQTNQHSLHMVQQPKVTLQQQAQQNGNALLPNQGQQSHSQLPQQQLMAQIQSQTGQLQQQSNPLQRDLQQRLQASGSLLQQTNGIDQQKQLYQPQGALPETPSSEFLSSVQLSSRAPTVILHLSICAMSAPYGIRNATATGTIATTHAFVTTSCSPVYCTNCSPSIMFQVSNALWVALCATDATYGIAPLDSTAETGHGNGADWQEEIYQKIKVMKETYLPEINEMYQRIAAKLQQHDSHPQQPKPEQLDKLKVFKAMLERLITFLQVSKNNITPNYKEKLGSYERQILSFLNPSRLRKPIPNLPQGQLPQPHVQPMQQPQYPVPQLQSHENQLNPQLQSMNVQGSIPTMQQNNMSSLQHGSLSSLSGVSTSQPNMMNTIQPGSNLDSGQGNALSSLQQTSVGSVQQNPVSSSQPTNVNTLSTQSGVNMLQTNIPLQSNSNMIQHQHLKQQQHEQLKRQLQQQQRQHFMQNQQMLQQQQQQQLHQQAKQQLPAQMQTHQIPQPQQMNDVNEMKQGIGIKPAVFQQHLHTGQRTAFPRQHMKPAPSLPISSPQLPQHASPQLQHSSPQIDQQNLPSSVTKTGTPLQSANSPFVVPSPSTPLAPSPMPGDSDKPVSGISSLLNTGNIVYQPSVAQAPAPSLAIGTPGISASPLLAEFTGPDGAHGGALTTVSGKSNVTEQPLERLIKAVESLSPKALSASVGDIGSVVSMIDRIAGSAPGNGSRAAAGEDLVAMTKCRLQARNYITQDGMTGSRKMRRHTSAMPLNVVSSAGSASDSFKQFTGPETNDLESTATSSVKRPRIEANHALLEEIRKINQGLIDTVVDISDEDVDSTAVAATAEGGEGTIVKCSFSAVALGPNLKSQYASAQMSPIQPLRLLVPTNYPDCSPILLDRFPVEVSKEYEDLSTKAKSRFSISLRSLSQPMSLGEIARTWDACAHAVISEHAQQSGGGTFSSKYGSWENCLSAA</sequence>
<evidence type="ECO:0000259" key="7">
    <source>
        <dbReference type="Pfam" id="PF16987"/>
    </source>
</evidence>
<dbReference type="PANTHER" id="PTHR33137">
    <property type="entry name" value="MEDIATOR OF RNA POLYMERASE II TRANSCRIPTION SUBUNIT 15A-RELATED"/>
    <property type="match status" value="1"/>
</dbReference>
<feature type="region of interest" description="Disordered" evidence="6">
    <location>
        <begin position="759"/>
        <end position="784"/>
    </location>
</feature>
<gene>
    <name evidence="9" type="ORF">DKX38_003847</name>
</gene>
<keyword evidence="3" id="KW-0804">Transcription</keyword>
<keyword evidence="4" id="KW-0539">Nucleus</keyword>
<feature type="compositionally biased region" description="Polar residues" evidence="6">
    <location>
        <begin position="834"/>
        <end position="860"/>
    </location>
</feature>
<feature type="compositionally biased region" description="Polar residues" evidence="6">
    <location>
        <begin position="93"/>
        <end position="103"/>
    </location>
</feature>
<feature type="region of interest" description="Disordered" evidence="6">
    <location>
        <begin position="1"/>
        <end position="20"/>
    </location>
</feature>
<dbReference type="Pfam" id="PF16987">
    <property type="entry name" value="KIX_2"/>
    <property type="match status" value="1"/>
</dbReference>
<evidence type="ECO:0000256" key="5">
    <source>
        <dbReference type="SAM" id="Coils"/>
    </source>
</evidence>
<evidence type="ECO:0000259" key="8">
    <source>
        <dbReference type="Pfam" id="PF21539"/>
    </source>
</evidence>
<evidence type="ECO:0000256" key="4">
    <source>
        <dbReference type="ARBA" id="ARBA00023242"/>
    </source>
</evidence>
<feature type="compositionally biased region" description="Polar residues" evidence="6">
    <location>
        <begin position="456"/>
        <end position="467"/>
    </location>
</feature>
<reference evidence="10" key="1">
    <citation type="journal article" date="2019" name="Gigascience">
        <title>De novo genome assembly of the endangered Acer yangbiense, a plant species with extremely small populations endemic to Yunnan Province, China.</title>
        <authorList>
            <person name="Yang J."/>
            <person name="Wariss H.M."/>
            <person name="Tao L."/>
            <person name="Zhang R."/>
            <person name="Yun Q."/>
            <person name="Hollingsworth P."/>
            <person name="Dao Z."/>
            <person name="Luo G."/>
            <person name="Guo H."/>
            <person name="Ma Y."/>
            <person name="Sun W."/>
        </authorList>
    </citation>
    <scope>NUCLEOTIDE SEQUENCE [LARGE SCALE GENOMIC DNA]</scope>
    <source>
        <strain evidence="10">cv. br00</strain>
    </source>
</reference>
<feature type="region of interest" description="Disordered" evidence="6">
    <location>
        <begin position="93"/>
        <end position="233"/>
    </location>
</feature>
<evidence type="ECO:0000313" key="10">
    <source>
        <dbReference type="Proteomes" id="UP000326939"/>
    </source>
</evidence>
<dbReference type="InterPro" id="IPR044661">
    <property type="entry name" value="MED15a/b/c-like"/>
</dbReference>
<dbReference type="SUPFAM" id="SSF47040">
    <property type="entry name" value="Kix domain of CBP (creb binding protein)"/>
    <property type="match status" value="1"/>
</dbReference>
<protein>
    <submittedName>
        <fullName evidence="9">Uncharacterized protein</fullName>
    </submittedName>
</protein>